<gene>
    <name evidence="1" type="ORF">TrRE_jg11029</name>
</gene>
<reference evidence="1" key="1">
    <citation type="submission" date="2022-07" db="EMBL/GenBank/DDBJ databases">
        <title>Genome analysis of Parmales, a sister group of diatoms, reveals the evolutionary specialization of diatoms from phago-mixotrophs to photoautotrophs.</title>
        <authorList>
            <person name="Ban H."/>
            <person name="Sato S."/>
            <person name="Yoshikawa S."/>
            <person name="Kazumasa Y."/>
            <person name="Nakamura Y."/>
            <person name="Ichinomiya M."/>
            <person name="Saitoh K."/>
            <person name="Sato N."/>
            <person name="Blanc-Mathieu R."/>
            <person name="Endo H."/>
            <person name="Kuwata A."/>
            <person name="Ogata H."/>
        </authorList>
    </citation>
    <scope>NUCLEOTIDE SEQUENCE</scope>
</reference>
<dbReference type="AlphaFoldDB" id="A0A9W7CCY1"/>
<protein>
    <submittedName>
        <fullName evidence="1">Uncharacterized protein</fullName>
    </submittedName>
</protein>
<name>A0A9W7CCY1_9STRA</name>
<keyword evidence="2" id="KW-1185">Reference proteome</keyword>
<dbReference type="Proteomes" id="UP001165082">
    <property type="component" value="Unassembled WGS sequence"/>
</dbReference>
<accession>A0A9W7CCY1</accession>
<comment type="caution">
    <text evidence="1">The sequence shown here is derived from an EMBL/GenBank/DDBJ whole genome shotgun (WGS) entry which is preliminary data.</text>
</comment>
<dbReference type="EMBL" id="BRXZ01000034">
    <property type="protein sequence ID" value="GMI03463.1"/>
    <property type="molecule type" value="Genomic_DNA"/>
</dbReference>
<proteinExistence type="predicted"/>
<sequence length="501" mass="56140">MTTKYDDLLDKTVLVVLLRPSCANMDPKALKEMSKALLPKAKRMRGFEGLAKFHYDTDNPNNLAMSMVKNNRWKRVEDIDEFQVVTIHLKHPTSPHTYHVATLFRNVLPSKAKNGILAELQEIHRIPQDCNASPSDLKNVTWCKGCGASGPTNLQQVQRNLQKVNDPTSSNMYRQSLRGAGVVTQHHNEIKAIDKNRIIYNTTKPKRKRLRSLMSSKPKKIMNQEGVLIDPLGASTSSFQYGSPIHRRVEKDNNRGVRRRYGTSRGGGNGNNRSMEHEGMLMAYRYLRKIAIYAEVQFGRRNYVLDSDGGKSVTLNPNKNEHDHLVYHKEKRAYHYDVDKPNWGGAVSHNSTVADEEEKAVGGKGGNHEVDDHRFEVFPNYAANIQHASTAGTQSSLACHCDAKQIHPNAIVTAMNNLDINTFNGEDMGPSKGGTLFFPSLGFGLDYNDGDVTVMRGDVYHAVGHVSKKEEGCKKKCVRGSFLLLSRKPAKHGNFEATKME</sequence>
<evidence type="ECO:0000313" key="1">
    <source>
        <dbReference type="EMBL" id="GMI03463.1"/>
    </source>
</evidence>
<evidence type="ECO:0000313" key="2">
    <source>
        <dbReference type="Proteomes" id="UP001165082"/>
    </source>
</evidence>
<organism evidence="1 2">
    <name type="scientific">Triparma retinervis</name>
    <dbReference type="NCBI Taxonomy" id="2557542"/>
    <lineage>
        <taxon>Eukaryota</taxon>
        <taxon>Sar</taxon>
        <taxon>Stramenopiles</taxon>
        <taxon>Ochrophyta</taxon>
        <taxon>Bolidophyceae</taxon>
        <taxon>Parmales</taxon>
        <taxon>Triparmaceae</taxon>
        <taxon>Triparma</taxon>
    </lineage>
</organism>